<sequence>NIIFVHSHFQPVFRPQAVEVRWIHHRAILSFHVSSQGKKVICARHSPGVGHAQDLARIPKWKLDLSLSSRSQTARDLHPFNSSPRPPYLEPISAVGTVGTVTRPPFFSDQHQPRGAGIWPENYDFGRWFVRMPPELPAQISPPFLHQIDRAPGARQNFKGDLRGIEAVEVRGIHHRANHSFRAKGRLCRIFDRSLRQC</sequence>
<dbReference type="EMBL" id="AP019300">
    <property type="protein sequence ID" value="BBH02255.1"/>
    <property type="molecule type" value="Genomic_DNA"/>
</dbReference>
<name>A0A4Y1RE18_PRUDU</name>
<dbReference type="AlphaFoldDB" id="A0A4Y1RE18"/>
<organism evidence="1">
    <name type="scientific">Prunus dulcis</name>
    <name type="common">Almond</name>
    <name type="synonym">Amygdalus dulcis</name>
    <dbReference type="NCBI Taxonomy" id="3755"/>
    <lineage>
        <taxon>Eukaryota</taxon>
        <taxon>Viridiplantae</taxon>
        <taxon>Streptophyta</taxon>
        <taxon>Embryophyta</taxon>
        <taxon>Tracheophyta</taxon>
        <taxon>Spermatophyta</taxon>
        <taxon>Magnoliopsida</taxon>
        <taxon>eudicotyledons</taxon>
        <taxon>Gunneridae</taxon>
        <taxon>Pentapetalae</taxon>
        <taxon>rosids</taxon>
        <taxon>fabids</taxon>
        <taxon>Rosales</taxon>
        <taxon>Rosaceae</taxon>
        <taxon>Amygdaloideae</taxon>
        <taxon>Amygdaleae</taxon>
        <taxon>Prunus</taxon>
    </lineage>
</organism>
<feature type="non-terminal residue" evidence="1">
    <location>
        <position position="1"/>
    </location>
</feature>
<protein>
    <submittedName>
        <fullName evidence="1">Uncharacterized protein</fullName>
    </submittedName>
</protein>
<proteinExistence type="predicted"/>
<evidence type="ECO:0000313" key="1">
    <source>
        <dbReference type="EMBL" id="BBH02255.1"/>
    </source>
</evidence>
<reference evidence="1" key="1">
    <citation type="journal article" date="2019" name="Science">
        <title>Mutation of a bHLH transcription factor allowed almond domestication.</title>
        <authorList>
            <person name="Sanchez-Perez R."/>
            <person name="Pavan S."/>
            <person name="Mazzeo R."/>
            <person name="Moldovan C."/>
            <person name="Aiese Cigliano R."/>
            <person name="Del Cueto J."/>
            <person name="Ricciardi F."/>
            <person name="Lotti C."/>
            <person name="Ricciardi L."/>
            <person name="Dicenta F."/>
            <person name="Lopez-Marques R.L."/>
            <person name="Lindberg Moller B."/>
        </authorList>
    </citation>
    <scope>NUCLEOTIDE SEQUENCE</scope>
</reference>
<accession>A0A4Y1RE18</accession>
<gene>
    <name evidence="1" type="ORF">Prudu_012769</name>
</gene>